<accession>A0A8S5RZJ9</accession>
<protein>
    <submittedName>
        <fullName evidence="1">Uncharacterized protein</fullName>
    </submittedName>
</protein>
<name>A0A8S5RZJ9_9CAUD</name>
<proteinExistence type="predicted"/>
<evidence type="ECO:0000313" key="1">
    <source>
        <dbReference type="EMBL" id="DAF43967.1"/>
    </source>
</evidence>
<organism evidence="1">
    <name type="scientific">Myoviridae sp. ctNQV2</name>
    <dbReference type="NCBI Taxonomy" id="2827683"/>
    <lineage>
        <taxon>Viruses</taxon>
        <taxon>Duplodnaviria</taxon>
        <taxon>Heunggongvirae</taxon>
        <taxon>Uroviricota</taxon>
        <taxon>Caudoviricetes</taxon>
    </lineage>
</organism>
<reference evidence="1" key="1">
    <citation type="journal article" date="2021" name="Proc. Natl. Acad. Sci. U.S.A.">
        <title>A Catalog of Tens of Thousands of Viruses from Human Metagenomes Reveals Hidden Associations with Chronic Diseases.</title>
        <authorList>
            <person name="Tisza M.J."/>
            <person name="Buck C.B."/>
        </authorList>
    </citation>
    <scope>NUCLEOTIDE SEQUENCE</scope>
    <source>
        <strain evidence="1">CtNQV2</strain>
    </source>
</reference>
<sequence>MNNYSFKYGMVVEMEAIPFSYIIPIMGIALTSSNDKVVSTYFKVEKYSEDDSDINYKIRFVPFDREHFGDEILYTSDAERMLRAGRIKIVSPLVGELLEYFSTTSQEQLEKDYKEIHSLIESSESSTIKKFLKEIKKFLKIK</sequence>
<dbReference type="EMBL" id="BK032510">
    <property type="protein sequence ID" value="DAF43967.1"/>
    <property type="molecule type" value="Genomic_DNA"/>
</dbReference>